<proteinExistence type="predicted"/>
<comment type="caution">
    <text evidence="1">The sequence shown here is derived from an EMBL/GenBank/DDBJ whole genome shotgun (WGS) entry which is preliminary data.</text>
</comment>
<reference evidence="1 2" key="1">
    <citation type="submission" date="2023-04" db="EMBL/GenBank/DDBJ databases">
        <title>Genome of Basidiobolus ranarum AG-B5.</title>
        <authorList>
            <person name="Stajich J.E."/>
            <person name="Carter-House D."/>
            <person name="Gryganskyi A."/>
        </authorList>
    </citation>
    <scope>NUCLEOTIDE SEQUENCE [LARGE SCALE GENOMIC DNA]</scope>
    <source>
        <strain evidence="1 2">AG-B5</strain>
    </source>
</reference>
<sequence length="348" mass="40245">MNMNEELRNLLLSDPLLCATMKLFRKARDSRQIFCIAVAAILVMSEEYELKLLSFEKGEIFAWFQDKLHLSIDLTYENFNIPQDKSIIIKQLEFNKYDYVSINFSTNEALLVSGANFGNQVNTEPPLCDVSSQSEEANDEIVLQPIQEKSARRIPKHQDSLDQNHKWLKEFQYGEYIDPPVIKAKVSQKKFLSLTHNLEHTFNQKKEDFQYITNIEDLLVNISDHDLQPGKNCTILKAIILSNSAVENLDSLQKKSLVLMNIESYRLALFYISFARKQLRKHPELWKLSKIGQARNFGELIQAKCLKLDSTFNYASFTENLRKAIKVFLIANFIGIRILQYPAVITPN</sequence>
<keyword evidence="2" id="KW-1185">Reference proteome</keyword>
<gene>
    <name evidence="1" type="ORF">K7432_015057</name>
</gene>
<accession>A0ABR2VNL9</accession>
<dbReference type="Proteomes" id="UP001479436">
    <property type="component" value="Unassembled WGS sequence"/>
</dbReference>
<dbReference type="EMBL" id="JASJQH010008781">
    <property type="protein sequence ID" value="KAK9686711.1"/>
    <property type="molecule type" value="Genomic_DNA"/>
</dbReference>
<name>A0ABR2VNL9_9FUNG</name>
<protein>
    <submittedName>
        <fullName evidence="1">Uncharacterized protein</fullName>
    </submittedName>
</protein>
<evidence type="ECO:0000313" key="1">
    <source>
        <dbReference type="EMBL" id="KAK9686711.1"/>
    </source>
</evidence>
<evidence type="ECO:0000313" key="2">
    <source>
        <dbReference type="Proteomes" id="UP001479436"/>
    </source>
</evidence>
<organism evidence="1 2">
    <name type="scientific">Basidiobolus ranarum</name>
    <dbReference type="NCBI Taxonomy" id="34480"/>
    <lineage>
        <taxon>Eukaryota</taxon>
        <taxon>Fungi</taxon>
        <taxon>Fungi incertae sedis</taxon>
        <taxon>Zoopagomycota</taxon>
        <taxon>Entomophthoromycotina</taxon>
        <taxon>Basidiobolomycetes</taxon>
        <taxon>Basidiobolales</taxon>
        <taxon>Basidiobolaceae</taxon>
        <taxon>Basidiobolus</taxon>
    </lineage>
</organism>